<dbReference type="RefSeq" id="WP_305932406.1">
    <property type="nucleotide sequence ID" value="NZ_JAVAIM010000001.1"/>
</dbReference>
<feature type="chain" id="PRO_5047493109" description="Lipoprotein" evidence="1">
    <location>
        <begin position="18"/>
        <end position="129"/>
    </location>
</feature>
<keyword evidence="3" id="KW-1185">Reference proteome</keyword>
<dbReference type="Proteomes" id="UP001240639">
    <property type="component" value="Unassembled WGS sequence"/>
</dbReference>
<dbReference type="EMBL" id="JAVAIM010000001">
    <property type="protein sequence ID" value="MDP4575061.1"/>
    <property type="molecule type" value="Genomic_DNA"/>
</dbReference>
<reference evidence="2 3" key="1">
    <citation type="submission" date="2023-08" db="EMBL/GenBank/DDBJ databases">
        <title>genomic of G39.</title>
        <authorList>
            <person name="Wang Y."/>
        </authorList>
    </citation>
    <scope>NUCLEOTIDE SEQUENCE [LARGE SCALE GENOMIC DNA]</scope>
    <source>
        <strain evidence="2 3">G39</strain>
    </source>
</reference>
<feature type="signal peptide" evidence="1">
    <location>
        <begin position="1"/>
        <end position="17"/>
    </location>
</feature>
<organism evidence="2 3">
    <name type="scientific">Qipengyuania profundimaris</name>
    <dbReference type="NCBI Taxonomy" id="3067652"/>
    <lineage>
        <taxon>Bacteria</taxon>
        <taxon>Pseudomonadati</taxon>
        <taxon>Pseudomonadota</taxon>
        <taxon>Alphaproteobacteria</taxon>
        <taxon>Sphingomonadales</taxon>
        <taxon>Erythrobacteraceae</taxon>
        <taxon>Qipengyuania</taxon>
    </lineage>
</organism>
<evidence type="ECO:0000313" key="2">
    <source>
        <dbReference type="EMBL" id="MDP4575061.1"/>
    </source>
</evidence>
<name>A0ABT9HPK3_9SPHN</name>
<evidence type="ECO:0000256" key="1">
    <source>
        <dbReference type="SAM" id="SignalP"/>
    </source>
</evidence>
<evidence type="ECO:0000313" key="3">
    <source>
        <dbReference type="Proteomes" id="UP001240639"/>
    </source>
</evidence>
<proteinExistence type="predicted"/>
<protein>
    <recommendedName>
        <fullName evidence="4">Lipoprotein</fullName>
    </recommendedName>
</protein>
<comment type="caution">
    <text evidence="2">The sequence shown here is derived from an EMBL/GenBank/DDBJ whole genome shotgun (WGS) entry which is preliminary data.</text>
</comment>
<accession>A0ABT9HPK3</accession>
<sequence>MKTLFAAALALPLSACAIIPDTPRVNGDAATQGTPVALGEAVWTGDTILKPLAVTEDSRCPVDVQCAWAGRLTVSTRITATSWAQTAPLTLGEPYEVLGRTYVLTSATPEKTAAGEIPATEYRFTFERR</sequence>
<gene>
    <name evidence="2" type="ORF">Q9K02_07930</name>
</gene>
<keyword evidence="1" id="KW-0732">Signal</keyword>
<evidence type="ECO:0008006" key="4">
    <source>
        <dbReference type="Google" id="ProtNLM"/>
    </source>
</evidence>